<dbReference type="Proteomes" id="UP000179233">
    <property type="component" value="Unassembled WGS sequence"/>
</dbReference>
<evidence type="ECO:0000313" key="4">
    <source>
        <dbReference type="Proteomes" id="UP000179233"/>
    </source>
</evidence>
<dbReference type="AlphaFoldDB" id="A0A1G1VQW4"/>
<accession>A0A1G1VQW4</accession>
<feature type="transmembrane region" description="Helical" evidence="1">
    <location>
        <begin position="196"/>
        <end position="216"/>
    </location>
</feature>
<feature type="transmembrane region" description="Helical" evidence="1">
    <location>
        <begin position="60"/>
        <end position="77"/>
    </location>
</feature>
<dbReference type="EMBL" id="MHCJ01000006">
    <property type="protein sequence ID" value="OGY17798.1"/>
    <property type="molecule type" value="Genomic_DNA"/>
</dbReference>
<protein>
    <recommendedName>
        <fullName evidence="2">CAAX prenyl protease 2/Lysostaphin resistance protein A-like domain-containing protein</fullName>
    </recommendedName>
</protein>
<gene>
    <name evidence="3" type="ORF">A2786_00545</name>
</gene>
<feature type="transmembrane region" description="Helical" evidence="1">
    <location>
        <begin position="126"/>
        <end position="149"/>
    </location>
</feature>
<reference evidence="3 4" key="1">
    <citation type="journal article" date="2016" name="Nat. Commun.">
        <title>Thousands of microbial genomes shed light on interconnected biogeochemical processes in an aquifer system.</title>
        <authorList>
            <person name="Anantharaman K."/>
            <person name="Brown C.T."/>
            <person name="Hug L.A."/>
            <person name="Sharon I."/>
            <person name="Castelle C.J."/>
            <person name="Probst A.J."/>
            <person name="Thomas B.C."/>
            <person name="Singh A."/>
            <person name="Wilkins M.J."/>
            <person name="Karaoz U."/>
            <person name="Brodie E.L."/>
            <person name="Williams K.H."/>
            <person name="Hubbard S.S."/>
            <person name="Banfield J.F."/>
        </authorList>
    </citation>
    <scope>NUCLEOTIDE SEQUENCE [LARGE SCALE GENOMIC DNA]</scope>
</reference>
<dbReference type="Pfam" id="PF02517">
    <property type="entry name" value="Rce1-like"/>
    <property type="match status" value="1"/>
</dbReference>
<evidence type="ECO:0000256" key="1">
    <source>
        <dbReference type="SAM" id="Phobius"/>
    </source>
</evidence>
<feature type="domain" description="CAAX prenyl protease 2/Lysostaphin resistance protein A-like" evidence="2">
    <location>
        <begin position="135"/>
        <end position="235"/>
    </location>
</feature>
<evidence type="ECO:0000259" key="2">
    <source>
        <dbReference type="Pfam" id="PF02517"/>
    </source>
</evidence>
<evidence type="ECO:0000313" key="3">
    <source>
        <dbReference type="EMBL" id="OGY17798.1"/>
    </source>
</evidence>
<proteinExistence type="predicted"/>
<organism evidence="3 4">
    <name type="scientific">Candidatus Chisholmbacteria bacterium RIFCSPHIGHO2_01_FULL_52_32</name>
    <dbReference type="NCBI Taxonomy" id="1797591"/>
    <lineage>
        <taxon>Bacteria</taxon>
        <taxon>Candidatus Chisholmiibacteriota</taxon>
    </lineage>
</organism>
<keyword evidence="1" id="KW-0472">Membrane</keyword>
<dbReference type="GO" id="GO:0004175">
    <property type="term" value="F:endopeptidase activity"/>
    <property type="evidence" value="ECO:0007669"/>
    <property type="project" value="UniProtKB-ARBA"/>
</dbReference>
<feature type="transmembrane region" description="Helical" evidence="1">
    <location>
        <begin position="98"/>
        <end position="120"/>
    </location>
</feature>
<dbReference type="GO" id="GO:0080120">
    <property type="term" value="P:CAAX-box protein maturation"/>
    <property type="evidence" value="ECO:0007669"/>
    <property type="project" value="UniProtKB-ARBA"/>
</dbReference>
<keyword evidence="1" id="KW-0812">Transmembrane</keyword>
<feature type="transmembrane region" description="Helical" evidence="1">
    <location>
        <begin position="170"/>
        <end position="190"/>
    </location>
</feature>
<keyword evidence="1" id="KW-1133">Transmembrane helix</keyword>
<sequence length="241" mass="27539">MRSHTLFRRLILSVSERVGLVRPESRIEVLRRTISVYAVIFVLWGLYRLLFRFPTIIEELIFKPLVFLPPVLSVLVGEGKRGRALFEAFGFRRERLSLSIYFGLTLGVVYLLAVRLAGYVPSGERLGILPFTSVSWLSLLGVSLMTAVWEQMVFSGFFLSRFYHSFGNEWESVGLTAFLYTLLHFPILWFESHASASFIVIQLILFFFVGMGNAILMLRTRNLVAPILSHTFWSVAVGLFS</sequence>
<feature type="transmembrane region" description="Helical" evidence="1">
    <location>
        <begin position="34"/>
        <end position="54"/>
    </location>
</feature>
<feature type="transmembrane region" description="Helical" evidence="1">
    <location>
        <begin position="223"/>
        <end position="240"/>
    </location>
</feature>
<comment type="caution">
    <text evidence="3">The sequence shown here is derived from an EMBL/GenBank/DDBJ whole genome shotgun (WGS) entry which is preliminary data.</text>
</comment>
<dbReference type="InterPro" id="IPR003675">
    <property type="entry name" value="Rce1/LyrA-like_dom"/>
</dbReference>
<name>A0A1G1VQW4_9BACT</name>